<dbReference type="CDD" id="cd17371">
    <property type="entry name" value="MFS_MucK"/>
    <property type="match status" value="1"/>
</dbReference>
<feature type="transmembrane region" description="Helical" evidence="5">
    <location>
        <begin position="391"/>
        <end position="412"/>
    </location>
</feature>
<dbReference type="Pfam" id="PF07690">
    <property type="entry name" value="MFS_1"/>
    <property type="match status" value="1"/>
</dbReference>
<sequence>MFNFDWYKTLSPNGRRGFWASAAGWALDAFDFQVLTFGLVAIAAAFHLTGSQRGFVGTVTLLISALGGVLAGMLADRIGRVKTLMVTVGVYSLFTFLSGLAQNYEQLLLFRALQGLGFGGEWAAGAILIAEMSDPQQRGRVLGWMQSFWAIGWALALIAFVVVYQIVPPSTGWRVLFWLGILPALLILYVRRYVREPEIYLDTRRAVQARDPEAVRKHADQPTLVQIFMPDLLKTTVFGSLLAVGAQGGYYMIFFWLPSYLATVRHLPVLGTGITLLPVIVGAYLGYLTSAYFNDGLGRRITFALFAVVSGIVVVLYTQLPQGAVAILPVLGFILGFTASGIFSGFGSYLAEVYPSRARGAGQGFCYNVGRAIGGGVGLFAVGAISVKTGLGAAITLAVVAYGICLLALAFLPETRGKALVPVD</sequence>
<feature type="transmembrane region" description="Helical" evidence="5">
    <location>
        <begin position="84"/>
        <end position="102"/>
    </location>
</feature>
<dbReference type="InterPro" id="IPR020846">
    <property type="entry name" value="MFS_dom"/>
</dbReference>
<evidence type="ECO:0000256" key="5">
    <source>
        <dbReference type="SAM" id="Phobius"/>
    </source>
</evidence>
<dbReference type="InterPro" id="IPR005829">
    <property type="entry name" value="Sugar_transporter_CS"/>
</dbReference>
<comment type="subcellular location">
    <subcellularLocation>
        <location evidence="1">Cell membrane</location>
        <topology evidence="1">Multi-pass membrane protein</topology>
    </subcellularLocation>
</comment>
<comment type="caution">
    <text evidence="7">The sequence shown here is derived from an EMBL/GenBank/DDBJ whole genome shotgun (WGS) entry which is preliminary data.</text>
</comment>
<organism evidence="7 8">
    <name type="scientific">Candidatus Nephthysia bennettiae</name>
    <dbReference type="NCBI Taxonomy" id="3127016"/>
    <lineage>
        <taxon>Bacteria</taxon>
        <taxon>Bacillati</taxon>
        <taxon>Candidatus Dormiibacterota</taxon>
        <taxon>Candidatus Dormibacteria</taxon>
        <taxon>Candidatus Dormibacterales</taxon>
        <taxon>Candidatus Dormibacteraceae</taxon>
        <taxon>Candidatus Nephthysia</taxon>
    </lineage>
</organism>
<feature type="transmembrane region" description="Helical" evidence="5">
    <location>
        <begin position="365"/>
        <end position="385"/>
    </location>
</feature>
<dbReference type="GO" id="GO:0046943">
    <property type="term" value="F:carboxylic acid transmembrane transporter activity"/>
    <property type="evidence" value="ECO:0007669"/>
    <property type="project" value="TreeGrafter"/>
</dbReference>
<dbReference type="InterPro" id="IPR036259">
    <property type="entry name" value="MFS_trans_sf"/>
</dbReference>
<keyword evidence="3 5" id="KW-1133">Transmembrane helix</keyword>
<dbReference type="PROSITE" id="PS50850">
    <property type="entry name" value="MFS"/>
    <property type="match status" value="1"/>
</dbReference>
<evidence type="ECO:0000259" key="6">
    <source>
        <dbReference type="PROSITE" id="PS50850"/>
    </source>
</evidence>
<proteinExistence type="predicted"/>
<dbReference type="PANTHER" id="PTHR23508">
    <property type="entry name" value="CARBOXYLIC ACID TRANSPORTER PROTEIN HOMOLOG"/>
    <property type="match status" value="1"/>
</dbReference>
<feature type="transmembrane region" description="Helical" evidence="5">
    <location>
        <begin position="141"/>
        <end position="167"/>
    </location>
</feature>
<dbReference type="Proteomes" id="UP000612893">
    <property type="component" value="Unassembled WGS sequence"/>
</dbReference>
<accession>A0A934JZA3</accession>
<dbReference type="GO" id="GO:0005886">
    <property type="term" value="C:plasma membrane"/>
    <property type="evidence" value="ECO:0007669"/>
    <property type="project" value="UniProtKB-SubCell"/>
</dbReference>
<feature type="transmembrane region" description="Helical" evidence="5">
    <location>
        <begin position="301"/>
        <end position="320"/>
    </location>
</feature>
<evidence type="ECO:0000256" key="1">
    <source>
        <dbReference type="ARBA" id="ARBA00004651"/>
    </source>
</evidence>
<dbReference type="AlphaFoldDB" id="A0A934JZA3"/>
<feature type="transmembrane region" description="Helical" evidence="5">
    <location>
        <begin position="54"/>
        <end position="75"/>
    </location>
</feature>
<dbReference type="EMBL" id="JAEKNR010000028">
    <property type="protein sequence ID" value="MBJ7596919.1"/>
    <property type="molecule type" value="Genomic_DNA"/>
</dbReference>
<evidence type="ECO:0000256" key="4">
    <source>
        <dbReference type="ARBA" id="ARBA00023136"/>
    </source>
</evidence>
<feature type="transmembrane region" description="Helical" evidence="5">
    <location>
        <begin position="326"/>
        <end position="353"/>
    </location>
</feature>
<reference evidence="7" key="1">
    <citation type="submission" date="2020-10" db="EMBL/GenBank/DDBJ databases">
        <title>Ca. Dormibacterota MAGs.</title>
        <authorList>
            <person name="Montgomery K."/>
        </authorList>
    </citation>
    <scope>NUCLEOTIDE SEQUENCE [LARGE SCALE GENOMIC DNA]</scope>
    <source>
        <strain evidence="7">SC8812_S17_10</strain>
    </source>
</reference>
<dbReference type="Gene3D" id="1.20.1250.20">
    <property type="entry name" value="MFS general substrate transporter like domains"/>
    <property type="match status" value="1"/>
</dbReference>
<keyword evidence="2 5" id="KW-0812">Transmembrane</keyword>
<feature type="transmembrane region" description="Helical" evidence="5">
    <location>
        <begin position="25"/>
        <end position="48"/>
    </location>
</feature>
<feature type="transmembrane region" description="Helical" evidence="5">
    <location>
        <begin position="108"/>
        <end position="129"/>
    </location>
</feature>
<evidence type="ECO:0000313" key="7">
    <source>
        <dbReference type="EMBL" id="MBJ7596919.1"/>
    </source>
</evidence>
<feature type="transmembrane region" description="Helical" evidence="5">
    <location>
        <begin position="269"/>
        <end position="289"/>
    </location>
</feature>
<keyword evidence="4 5" id="KW-0472">Membrane</keyword>
<feature type="transmembrane region" description="Helical" evidence="5">
    <location>
        <begin position="237"/>
        <end position="257"/>
    </location>
</feature>
<dbReference type="PROSITE" id="PS00217">
    <property type="entry name" value="SUGAR_TRANSPORT_2"/>
    <property type="match status" value="1"/>
</dbReference>
<evidence type="ECO:0000256" key="3">
    <source>
        <dbReference type="ARBA" id="ARBA00022989"/>
    </source>
</evidence>
<feature type="transmembrane region" description="Helical" evidence="5">
    <location>
        <begin position="173"/>
        <end position="190"/>
    </location>
</feature>
<evidence type="ECO:0000256" key="2">
    <source>
        <dbReference type="ARBA" id="ARBA00022692"/>
    </source>
</evidence>
<feature type="domain" description="Major facilitator superfamily (MFS) profile" evidence="6">
    <location>
        <begin position="17"/>
        <end position="416"/>
    </location>
</feature>
<dbReference type="InterPro" id="IPR011701">
    <property type="entry name" value="MFS"/>
</dbReference>
<dbReference type="SUPFAM" id="SSF103473">
    <property type="entry name" value="MFS general substrate transporter"/>
    <property type="match status" value="1"/>
</dbReference>
<protein>
    <submittedName>
        <fullName evidence="7">MFS transporter</fullName>
    </submittedName>
</protein>
<gene>
    <name evidence="7" type="ORF">JF922_02370</name>
</gene>
<name>A0A934JZA3_9BACT</name>
<evidence type="ECO:0000313" key="8">
    <source>
        <dbReference type="Proteomes" id="UP000612893"/>
    </source>
</evidence>
<keyword evidence="8" id="KW-1185">Reference proteome</keyword>
<dbReference type="PANTHER" id="PTHR23508:SF10">
    <property type="entry name" value="CARBOXYLIC ACID TRANSPORTER PROTEIN HOMOLOG"/>
    <property type="match status" value="1"/>
</dbReference>